<dbReference type="PANTHER" id="PTHR15111:SF0">
    <property type="entry name" value="UNCONVENTIONAL PREFOLDIN RPB5 INTERACTOR 1"/>
    <property type="match status" value="1"/>
</dbReference>
<protein>
    <recommendedName>
        <fullName evidence="2">DUF3835 domain-containing protein</fullName>
    </recommendedName>
</protein>
<dbReference type="Pfam" id="PF12927">
    <property type="entry name" value="DUF3835"/>
    <property type="match status" value="1"/>
</dbReference>
<feature type="region of interest" description="Disordered" evidence="1">
    <location>
        <begin position="486"/>
        <end position="510"/>
    </location>
</feature>
<dbReference type="GO" id="GO:0019212">
    <property type="term" value="F:phosphatase inhibitor activity"/>
    <property type="evidence" value="ECO:0007669"/>
    <property type="project" value="TreeGrafter"/>
</dbReference>
<feature type="region of interest" description="Disordered" evidence="1">
    <location>
        <begin position="558"/>
        <end position="592"/>
    </location>
</feature>
<dbReference type="GO" id="GO:0003714">
    <property type="term" value="F:transcription corepressor activity"/>
    <property type="evidence" value="ECO:0007669"/>
    <property type="project" value="TreeGrafter"/>
</dbReference>
<feature type="region of interest" description="Disordered" evidence="1">
    <location>
        <begin position="309"/>
        <end position="455"/>
    </location>
</feature>
<dbReference type="EMBL" id="WUBL01000042">
    <property type="protein sequence ID" value="KAF2969034.1"/>
    <property type="molecule type" value="Genomic_DNA"/>
</dbReference>
<dbReference type="Pfam" id="PF13758">
    <property type="entry name" value="Prefoldin_3"/>
    <property type="match status" value="1"/>
</dbReference>
<feature type="compositionally biased region" description="Basic residues" evidence="1">
    <location>
        <begin position="580"/>
        <end position="592"/>
    </location>
</feature>
<feature type="compositionally biased region" description="Polar residues" evidence="1">
    <location>
        <begin position="185"/>
        <end position="208"/>
    </location>
</feature>
<dbReference type="AlphaFoldDB" id="A0A7C8MYY7"/>
<evidence type="ECO:0000313" key="3">
    <source>
        <dbReference type="EMBL" id="KAF2969034.1"/>
    </source>
</evidence>
<feature type="compositionally biased region" description="Acidic residues" evidence="1">
    <location>
        <begin position="309"/>
        <end position="334"/>
    </location>
</feature>
<proteinExistence type="predicted"/>
<dbReference type="Proteomes" id="UP000481858">
    <property type="component" value="Unassembled WGS sequence"/>
</dbReference>
<accession>A0A7C8MYY7</accession>
<feature type="domain" description="DUF3835" evidence="2">
    <location>
        <begin position="514"/>
        <end position="589"/>
    </location>
</feature>
<reference evidence="3 4" key="1">
    <citation type="submission" date="2019-12" db="EMBL/GenBank/DDBJ databases">
        <title>Draft genome sequence of the ascomycete Xylaria multiplex DSM 110363.</title>
        <authorList>
            <person name="Buettner E."/>
            <person name="Kellner H."/>
        </authorList>
    </citation>
    <scope>NUCLEOTIDE SEQUENCE [LARGE SCALE GENOMIC DNA]</scope>
    <source>
        <strain evidence="3 4">DSM 110363</strain>
    </source>
</reference>
<dbReference type="InterPro" id="IPR052255">
    <property type="entry name" value="RNA_pol_II_subunit5-mediator"/>
</dbReference>
<dbReference type="InterPro" id="IPR024325">
    <property type="entry name" value="DUF3835"/>
</dbReference>
<dbReference type="OrthoDB" id="21413at2759"/>
<feature type="compositionally biased region" description="Basic and acidic residues" evidence="1">
    <location>
        <begin position="346"/>
        <end position="360"/>
    </location>
</feature>
<evidence type="ECO:0000256" key="1">
    <source>
        <dbReference type="SAM" id="MobiDB-lite"/>
    </source>
</evidence>
<dbReference type="InterPro" id="IPR039553">
    <property type="entry name" value="Prefoldin-like"/>
</dbReference>
<dbReference type="InParanoid" id="A0A7C8MYY7"/>
<sequence length="592" mass="66114">MSQVRDPLLDLEKHLGELEAQVDRLIIALDEWQQWKQEYEALRKDVQALSPTAARTLLTQTRHAFKGELVNEKELVDIFGRDDSRKRDQVISTVSNRLDYVSKNIITLTKQLEVAENRLAAARVVSNPEATDEDGLPITEISEELDDDDNVVSYSLRQPGNSQPQLLEALEKAGIKELPSGSGEPASSITPDTSTPASTIPNSSNGTEQHPRSKHPGGNRVEASKANPPPKKKSVTFTEDTKEAEEETPSGTFQTLQELYRKAKDQESIISDPIMPADESPEDAELREDMIRYNKETMMYEMAPIVAELELEEGSGDDDDGWDYDESEEDDDEDQWGRSTSGVVNDEYKRQMLELKERLSKQTFGEQKTSDGGDDDEFAEGIGRIAIRHEKPGSAQNSSDLPTINRNTSIDSASKDETKRVRFTPSLDIAEASPSAAQPNPPQPEHSEVDPLSDVVERRHSGVNHIKSIPGRGPSRFRKERANDVLVTKMPHIAPEKPTDTTRYAPSGPEGQTLATMILEHEPSDKVKEPDELDANLLHQQVTEEYYKMRNKMIGRQGGFLKENTDPIQPLEEEEGGPKRVSRFKAARLAKS</sequence>
<dbReference type="GO" id="GO:0000122">
    <property type="term" value="P:negative regulation of transcription by RNA polymerase II"/>
    <property type="evidence" value="ECO:0007669"/>
    <property type="project" value="TreeGrafter"/>
</dbReference>
<dbReference type="PANTHER" id="PTHR15111">
    <property type="entry name" value="RNA POLYMERASE II SUBUNIT 5-MEDIATING PROTEIN NNX3"/>
    <property type="match status" value="1"/>
</dbReference>
<dbReference type="GO" id="GO:0003682">
    <property type="term" value="F:chromatin binding"/>
    <property type="evidence" value="ECO:0007669"/>
    <property type="project" value="TreeGrafter"/>
</dbReference>
<gene>
    <name evidence="3" type="ORF">GQX73_g4534</name>
</gene>
<feature type="region of interest" description="Disordered" evidence="1">
    <location>
        <begin position="177"/>
        <end position="255"/>
    </location>
</feature>
<feature type="compositionally biased region" description="Basic and acidic residues" evidence="1">
    <location>
        <begin position="445"/>
        <end position="455"/>
    </location>
</feature>
<feature type="compositionally biased region" description="Polar residues" evidence="1">
    <location>
        <begin position="394"/>
        <end position="412"/>
    </location>
</feature>
<evidence type="ECO:0000259" key="2">
    <source>
        <dbReference type="Pfam" id="PF12927"/>
    </source>
</evidence>
<evidence type="ECO:0000313" key="4">
    <source>
        <dbReference type="Proteomes" id="UP000481858"/>
    </source>
</evidence>
<organism evidence="3 4">
    <name type="scientific">Xylaria multiplex</name>
    <dbReference type="NCBI Taxonomy" id="323545"/>
    <lineage>
        <taxon>Eukaryota</taxon>
        <taxon>Fungi</taxon>
        <taxon>Dikarya</taxon>
        <taxon>Ascomycota</taxon>
        <taxon>Pezizomycotina</taxon>
        <taxon>Sordariomycetes</taxon>
        <taxon>Xylariomycetidae</taxon>
        <taxon>Xylariales</taxon>
        <taxon>Xylariaceae</taxon>
        <taxon>Xylaria</taxon>
    </lineage>
</organism>
<keyword evidence="4" id="KW-1185">Reference proteome</keyword>
<name>A0A7C8MYY7_9PEZI</name>
<comment type="caution">
    <text evidence="3">The sequence shown here is derived from an EMBL/GenBank/DDBJ whole genome shotgun (WGS) entry which is preliminary data.</text>
</comment>